<dbReference type="AlphaFoldDB" id="X1RN97"/>
<evidence type="ECO:0000313" key="1">
    <source>
        <dbReference type="EMBL" id="GAI82123.1"/>
    </source>
</evidence>
<dbReference type="EMBL" id="BARW01009571">
    <property type="protein sequence ID" value="GAI82123.1"/>
    <property type="molecule type" value="Genomic_DNA"/>
</dbReference>
<name>X1RN97_9ZZZZ</name>
<accession>X1RN97</accession>
<sequence>MNASQIKSKFILLLNQAGESNNFRCYYWDKGMRRTNNNINIIELSGSLNCLIYFKVRSEKPYRWGITANRINELKQSNIKWNLILFYESPRTGYFITAEEVNHYLSIWSLGR</sequence>
<comment type="caution">
    <text evidence="1">The sequence shown here is derived from an EMBL/GenBank/DDBJ whole genome shotgun (WGS) entry which is preliminary data.</text>
</comment>
<organism evidence="1">
    <name type="scientific">marine sediment metagenome</name>
    <dbReference type="NCBI Taxonomy" id="412755"/>
    <lineage>
        <taxon>unclassified sequences</taxon>
        <taxon>metagenomes</taxon>
        <taxon>ecological metagenomes</taxon>
    </lineage>
</organism>
<feature type="non-terminal residue" evidence="1">
    <location>
        <position position="112"/>
    </location>
</feature>
<proteinExistence type="predicted"/>
<gene>
    <name evidence="1" type="ORF">S12H4_19199</name>
</gene>
<protein>
    <submittedName>
        <fullName evidence="1">Uncharacterized protein</fullName>
    </submittedName>
</protein>
<reference evidence="1" key="1">
    <citation type="journal article" date="2014" name="Front. Microbiol.">
        <title>High frequency of phylogenetically diverse reductive dehalogenase-homologous genes in deep subseafloor sedimentary metagenomes.</title>
        <authorList>
            <person name="Kawai M."/>
            <person name="Futagami T."/>
            <person name="Toyoda A."/>
            <person name="Takaki Y."/>
            <person name="Nishi S."/>
            <person name="Hori S."/>
            <person name="Arai W."/>
            <person name="Tsubouchi T."/>
            <person name="Morono Y."/>
            <person name="Uchiyama I."/>
            <person name="Ito T."/>
            <person name="Fujiyama A."/>
            <person name="Inagaki F."/>
            <person name="Takami H."/>
        </authorList>
    </citation>
    <scope>NUCLEOTIDE SEQUENCE</scope>
    <source>
        <strain evidence="1">Expedition CK06-06</strain>
    </source>
</reference>